<evidence type="ECO:0000313" key="1">
    <source>
        <dbReference type="EMBL" id="CBY23687.1"/>
    </source>
</evidence>
<keyword evidence="3" id="KW-1185">Reference proteome</keyword>
<dbReference type="Pfam" id="PF14825">
    <property type="entry name" value="CFAP77"/>
    <property type="match status" value="1"/>
</dbReference>
<dbReference type="Proteomes" id="UP000011014">
    <property type="component" value="Unassembled WGS sequence"/>
</dbReference>
<reference evidence="1" key="1">
    <citation type="journal article" date="2010" name="Science">
        <title>Plasticity of animal genome architecture unmasked by rapid evolution of a pelagic tunicate.</title>
        <authorList>
            <person name="Denoeud F."/>
            <person name="Henriet S."/>
            <person name="Mungpakdee S."/>
            <person name="Aury J.M."/>
            <person name="Da Silva C."/>
            <person name="Brinkmann H."/>
            <person name="Mikhaleva J."/>
            <person name="Olsen L.C."/>
            <person name="Jubin C."/>
            <person name="Canestro C."/>
            <person name="Bouquet J.M."/>
            <person name="Danks G."/>
            <person name="Poulain J."/>
            <person name="Campsteijn C."/>
            <person name="Adamski M."/>
            <person name="Cross I."/>
            <person name="Yadetie F."/>
            <person name="Muffato M."/>
            <person name="Louis A."/>
            <person name="Butcher S."/>
            <person name="Tsagkogeorga G."/>
            <person name="Konrad A."/>
            <person name="Singh S."/>
            <person name="Jensen M.F."/>
            <person name="Cong E.H."/>
            <person name="Eikeseth-Otteraa H."/>
            <person name="Noel B."/>
            <person name="Anthouard V."/>
            <person name="Porcel B.M."/>
            <person name="Kachouri-Lafond R."/>
            <person name="Nishino A."/>
            <person name="Ugolini M."/>
            <person name="Chourrout P."/>
            <person name="Nishida H."/>
            <person name="Aasland R."/>
            <person name="Huzurbazar S."/>
            <person name="Westhof E."/>
            <person name="Delsuc F."/>
            <person name="Lehrach H."/>
            <person name="Reinhardt R."/>
            <person name="Weissenbach J."/>
            <person name="Roy S.W."/>
            <person name="Artiguenave F."/>
            <person name="Postlethwait J.H."/>
            <person name="Manak J.R."/>
            <person name="Thompson E.M."/>
            <person name="Jaillon O."/>
            <person name="Du Pasquier L."/>
            <person name="Boudinot P."/>
            <person name="Liberles D.A."/>
            <person name="Volff J.N."/>
            <person name="Philippe H."/>
            <person name="Lenhard B."/>
            <person name="Roest Crollius H."/>
            <person name="Wincker P."/>
            <person name="Chourrout D."/>
        </authorList>
    </citation>
    <scope>NUCLEOTIDE SEQUENCE [LARGE SCALE GENOMIC DNA]</scope>
</reference>
<sequence>MQISDDFRIGTFRRSMHENHLIQRAKLGRCLERGYTLRPGTTFGHKNVTCDGGTAAALKFSPLNARIKSASPESLEKDFVRMNRAALKAGVISPTGQKQFRALNDFRLSPPSRDVKQRTTIPENMTFGKPSRPKSPIYEVIEHKFQKNWLIERKNQDQRLAQQRDEELNIARKKLQGTLTTALRSTRSKNPDDKINEPQWKMRRFKSAGPKINSFRTRSAKERSVHFFEEAKHTQLGNHNRGIIAPAKS</sequence>
<dbReference type="EMBL" id="FN654385">
    <property type="protein sequence ID" value="CBY32980.1"/>
    <property type="molecule type" value="Genomic_DNA"/>
</dbReference>
<proteinExistence type="predicted"/>
<accession>E4X1K6</accession>
<evidence type="ECO:0000313" key="2">
    <source>
        <dbReference type="EMBL" id="CBY32980.1"/>
    </source>
</evidence>
<evidence type="ECO:0008006" key="4">
    <source>
        <dbReference type="Google" id="ProtNLM"/>
    </source>
</evidence>
<dbReference type="InterPro" id="IPR029147">
    <property type="entry name" value="CFAP77"/>
</dbReference>
<dbReference type="PANTHER" id="PTHR28617:SF1">
    <property type="entry name" value="CILIA- AND FLAGELLA-ASSOCIATED PROTEIN 77"/>
    <property type="match status" value="1"/>
</dbReference>
<dbReference type="AlphaFoldDB" id="E4X1K6"/>
<dbReference type="OrthoDB" id="532484at2759"/>
<dbReference type="EMBL" id="FN653021">
    <property type="protein sequence ID" value="CBY23687.1"/>
    <property type="molecule type" value="Genomic_DNA"/>
</dbReference>
<organism evidence="1">
    <name type="scientific">Oikopleura dioica</name>
    <name type="common">Tunicate</name>
    <dbReference type="NCBI Taxonomy" id="34765"/>
    <lineage>
        <taxon>Eukaryota</taxon>
        <taxon>Metazoa</taxon>
        <taxon>Chordata</taxon>
        <taxon>Tunicata</taxon>
        <taxon>Appendicularia</taxon>
        <taxon>Copelata</taxon>
        <taxon>Oikopleuridae</taxon>
        <taxon>Oikopleura</taxon>
    </lineage>
</organism>
<dbReference type="InParanoid" id="E4X1K6"/>
<protein>
    <recommendedName>
        <fullName evidence="4">Cilia- and flagella-associated protein 77</fullName>
    </recommendedName>
</protein>
<dbReference type="PANTHER" id="PTHR28617">
    <property type="entry name" value="CILIA- AND FLAGELLA-ASSOCIATED PROTEIN 77"/>
    <property type="match status" value="1"/>
</dbReference>
<name>E4X1K6_OIKDI</name>
<gene>
    <name evidence="1" type="ORF">GSOID_T00016145001</name>
    <name evidence="2" type="ORF">GSOID_T00020844001</name>
</gene>
<dbReference type="Proteomes" id="UP000001307">
    <property type="component" value="Unassembled WGS sequence"/>
</dbReference>
<evidence type="ECO:0000313" key="3">
    <source>
        <dbReference type="Proteomes" id="UP000001307"/>
    </source>
</evidence>